<protein>
    <submittedName>
        <fullName evidence="1">Uncharacterized protein</fullName>
    </submittedName>
</protein>
<reference evidence="1 2" key="1">
    <citation type="submission" date="2017-09" db="EMBL/GenBank/DDBJ databases">
        <title>Depth-based differentiation of microbial function through sediment-hosted aquifers and enrichment of novel symbionts in the deep terrestrial subsurface.</title>
        <authorList>
            <person name="Probst A.J."/>
            <person name="Ladd B."/>
            <person name="Jarett J.K."/>
            <person name="Geller-Mcgrath D.E."/>
            <person name="Sieber C.M."/>
            <person name="Emerson J.B."/>
            <person name="Anantharaman K."/>
            <person name="Thomas B.C."/>
            <person name="Malmstrom R."/>
            <person name="Stieglmeier M."/>
            <person name="Klingl A."/>
            <person name="Woyke T."/>
            <person name="Ryan C.M."/>
            <person name="Banfield J.F."/>
        </authorList>
    </citation>
    <scope>NUCLEOTIDE SEQUENCE [LARGE SCALE GENOMIC DNA]</scope>
    <source>
        <strain evidence="1">CG22_combo_CG10-13_8_21_14_all_34_12</strain>
    </source>
</reference>
<organism evidence="1 2">
    <name type="scientific">Candidatus Roizmanbacteria bacterium CG22_combo_CG10-13_8_21_14_all_34_12</name>
    <dbReference type="NCBI Taxonomy" id="1974860"/>
    <lineage>
        <taxon>Bacteria</taxon>
        <taxon>Candidatus Roizmaniibacteriota</taxon>
    </lineage>
</organism>
<dbReference type="EMBL" id="PCTC01000032">
    <property type="protein sequence ID" value="PIP63616.1"/>
    <property type="molecule type" value="Genomic_DNA"/>
</dbReference>
<dbReference type="Proteomes" id="UP000229699">
    <property type="component" value="Unassembled WGS sequence"/>
</dbReference>
<dbReference type="AlphaFoldDB" id="A0A2H0C120"/>
<comment type="caution">
    <text evidence="1">The sequence shown here is derived from an EMBL/GenBank/DDBJ whole genome shotgun (WGS) entry which is preliminary data.</text>
</comment>
<accession>A0A2H0C120</accession>
<evidence type="ECO:0000313" key="2">
    <source>
        <dbReference type="Proteomes" id="UP000229699"/>
    </source>
</evidence>
<evidence type="ECO:0000313" key="1">
    <source>
        <dbReference type="EMBL" id="PIP63616.1"/>
    </source>
</evidence>
<gene>
    <name evidence="1" type="ORF">COW97_01595</name>
</gene>
<name>A0A2H0C120_9BACT</name>
<proteinExistence type="predicted"/>
<sequence>MKLAHKHNVKVPINETLYSLLSGITKNK</sequence>